<feature type="domain" description="DUF8040" evidence="2">
    <location>
        <begin position="51"/>
        <end position="97"/>
    </location>
</feature>
<gene>
    <name evidence="3" type="ORF">Cgig2_033466</name>
</gene>
<dbReference type="EMBL" id="JAKOGI010002051">
    <property type="protein sequence ID" value="KAJ8423113.1"/>
    <property type="molecule type" value="Genomic_DNA"/>
</dbReference>
<keyword evidence="4" id="KW-1185">Reference proteome</keyword>
<evidence type="ECO:0000313" key="3">
    <source>
        <dbReference type="EMBL" id="KAJ8423113.1"/>
    </source>
</evidence>
<feature type="signal peptide" evidence="1">
    <location>
        <begin position="1"/>
        <end position="17"/>
    </location>
</feature>
<sequence>MFAFLGLIAALLRNYNSRDTDNETRVSQVPYQPYVNRDVSRENYINRVLRALLVNTMHMSVREQLLMFLHLLGDNVRFRIITGRFFRSTWTAHSYFHINHQNYLGHHSKLQNQSGYGWDEDMRMIHRSLDVYNTYVEYLNKKIEMYDEMSIVIGKDVT</sequence>
<dbReference type="Proteomes" id="UP001153076">
    <property type="component" value="Unassembled WGS sequence"/>
</dbReference>
<keyword evidence="1" id="KW-0732">Signal</keyword>
<evidence type="ECO:0000259" key="2">
    <source>
        <dbReference type="Pfam" id="PF26138"/>
    </source>
</evidence>
<dbReference type="Pfam" id="PF26138">
    <property type="entry name" value="DUF8040"/>
    <property type="match status" value="1"/>
</dbReference>
<dbReference type="InterPro" id="IPR058353">
    <property type="entry name" value="DUF8040"/>
</dbReference>
<dbReference type="OrthoDB" id="1851308at2759"/>
<protein>
    <recommendedName>
        <fullName evidence="2">DUF8040 domain-containing protein</fullName>
    </recommendedName>
</protein>
<evidence type="ECO:0000256" key="1">
    <source>
        <dbReference type="SAM" id="SignalP"/>
    </source>
</evidence>
<proteinExistence type="predicted"/>
<feature type="chain" id="PRO_5040409420" description="DUF8040 domain-containing protein" evidence="1">
    <location>
        <begin position="18"/>
        <end position="158"/>
    </location>
</feature>
<dbReference type="AlphaFoldDB" id="A0A9Q1GR64"/>
<name>A0A9Q1GR64_9CARY</name>
<comment type="caution">
    <text evidence="3">The sequence shown here is derived from an EMBL/GenBank/DDBJ whole genome shotgun (WGS) entry which is preliminary data.</text>
</comment>
<accession>A0A9Q1GR64</accession>
<evidence type="ECO:0000313" key="4">
    <source>
        <dbReference type="Proteomes" id="UP001153076"/>
    </source>
</evidence>
<reference evidence="3" key="1">
    <citation type="submission" date="2022-04" db="EMBL/GenBank/DDBJ databases">
        <title>Carnegiea gigantea Genome sequencing and assembly v2.</title>
        <authorList>
            <person name="Copetti D."/>
            <person name="Sanderson M.J."/>
            <person name="Burquez A."/>
            <person name="Wojciechowski M.F."/>
        </authorList>
    </citation>
    <scope>NUCLEOTIDE SEQUENCE</scope>
    <source>
        <strain evidence="3">SGP5-SGP5p</strain>
        <tissue evidence="3">Aerial part</tissue>
    </source>
</reference>
<organism evidence="3 4">
    <name type="scientific">Carnegiea gigantea</name>
    <dbReference type="NCBI Taxonomy" id="171969"/>
    <lineage>
        <taxon>Eukaryota</taxon>
        <taxon>Viridiplantae</taxon>
        <taxon>Streptophyta</taxon>
        <taxon>Embryophyta</taxon>
        <taxon>Tracheophyta</taxon>
        <taxon>Spermatophyta</taxon>
        <taxon>Magnoliopsida</taxon>
        <taxon>eudicotyledons</taxon>
        <taxon>Gunneridae</taxon>
        <taxon>Pentapetalae</taxon>
        <taxon>Caryophyllales</taxon>
        <taxon>Cactineae</taxon>
        <taxon>Cactaceae</taxon>
        <taxon>Cactoideae</taxon>
        <taxon>Echinocereeae</taxon>
        <taxon>Carnegiea</taxon>
    </lineage>
</organism>